<evidence type="ECO:0000313" key="10">
    <source>
        <dbReference type="EMBL" id="KAK3903407.1"/>
    </source>
</evidence>
<dbReference type="GO" id="GO:0071949">
    <property type="term" value="F:FAD binding"/>
    <property type="evidence" value="ECO:0007669"/>
    <property type="project" value="InterPro"/>
</dbReference>
<dbReference type="AlphaFoldDB" id="A0AAN6RU06"/>
<dbReference type="InterPro" id="IPR036249">
    <property type="entry name" value="Thioredoxin-like_sf"/>
</dbReference>
<comment type="similarity">
    <text evidence="2">Belongs to the PheA/TfdB FAD monooxygenase family.</text>
</comment>
<evidence type="ECO:0000256" key="1">
    <source>
        <dbReference type="ARBA" id="ARBA00001974"/>
    </source>
</evidence>
<dbReference type="GO" id="GO:0016709">
    <property type="term" value="F:oxidoreductase activity, acting on paired donors, with incorporation or reduction of molecular oxygen, NAD(P)H as one donor, and incorporation of one atom of oxygen"/>
    <property type="evidence" value="ECO:0007669"/>
    <property type="project" value="UniProtKB-ARBA"/>
</dbReference>
<proteinExistence type="inferred from homology"/>
<dbReference type="Pfam" id="PF07976">
    <property type="entry name" value="Phe_hydrox_dim"/>
    <property type="match status" value="1"/>
</dbReference>
<dbReference type="InterPro" id="IPR050641">
    <property type="entry name" value="RIFMO-like"/>
</dbReference>
<feature type="transmembrane region" description="Helical" evidence="7">
    <location>
        <begin position="586"/>
        <end position="608"/>
    </location>
</feature>
<accession>A0AAN6RU06</accession>
<evidence type="ECO:0000313" key="11">
    <source>
        <dbReference type="Proteomes" id="UP001303889"/>
    </source>
</evidence>
<evidence type="ECO:0000256" key="7">
    <source>
        <dbReference type="SAM" id="Phobius"/>
    </source>
</evidence>
<dbReference type="PANTHER" id="PTHR43004">
    <property type="entry name" value="TRK SYSTEM POTASSIUM UPTAKE PROTEIN"/>
    <property type="match status" value="1"/>
</dbReference>
<evidence type="ECO:0000256" key="5">
    <source>
        <dbReference type="ARBA" id="ARBA00023002"/>
    </source>
</evidence>
<dbReference type="PANTHER" id="PTHR43004:SF19">
    <property type="entry name" value="BINDING MONOOXYGENASE, PUTATIVE (JCVI)-RELATED"/>
    <property type="match status" value="1"/>
</dbReference>
<dbReference type="InterPro" id="IPR012941">
    <property type="entry name" value="Phe_hydrox_C_dim_dom"/>
</dbReference>
<evidence type="ECO:0000259" key="8">
    <source>
        <dbReference type="Pfam" id="PF01494"/>
    </source>
</evidence>
<dbReference type="Gene3D" id="3.30.70.2450">
    <property type="match status" value="1"/>
</dbReference>
<evidence type="ECO:0000256" key="6">
    <source>
        <dbReference type="SAM" id="MobiDB-lite"/>
    </source>
</evidence>
<gene>
    <name evidence="10" type="ORF">C8A05DRAFT_14625</name>
</gene>
<feature type="domain" description="Phenol hydroxylase-like C-terminal dimerisation" evidence="9">
    <location>
        <begin position="527"/>
        <end position="577"/>
    </location>
</feature>
<keyword evidence="7" id="KW-0472">Membrane</keyword>
<name>A0AAN6RU06_9PEZI</name>
<dbReference type="SUPFAM" id="SSF52833">
    <property type="entry name" value="Thioredoxin-like"/>
    <property type="match status" value="1"/>
</dbReference>
<dbReference type="PRINTS" id="PR00420">
    <property type="entry name" value="RNGMNOXGNASE"/>
</dbReference>
<evidence type="ECO:0000256" key="4">
    <source>
        <dbReference type="ARBA" id="ARBA00022827"/>
    </source>
</evidence>
<dbReference type="Gene3D" id="3.40.30.20">
    <property type="match status" value="1"/>
</dbReference>
<keyword evidence="7" id="KW-0812">Transmembrane</keyword>
<keyword evidence="11" id="KW-1185">Reference proteome</keyword>
<evidence type="ECO:0000256" key="2">
    <source>
        <dbReference type="ARBA" id="ARBA00007801"/>
    </source>
</evidence>
<sequence>MTQHDCDVLVVGAGPVGTALALELALHGVSFRIIDRLPARNQNSRALVIQPRTLELLNRHGAADTIVRRGRILRGGSIYINQKFVAGFDLDDLGTTDTEFPLPLNISQAETEAFLDECLAKYSLAVERPVSATSIIQDADGVTTILLLPDGKTTQTVRSKYIIGCDGAHSAVRHASQKMTFPGAPYPQEFILCDVHLSDSSLPMHRLTLHLSATNILATFPISDQTVRVIASRSAHSSPSTTTTATTEETTDLPSLPSLQSFFTSITPPGSGTLSPPVWLARFRLHHRCVSRYRDARLFVAGDAAHIHSPAGGLGMNAGIQDAVNLGWKLALALSLQREGKGQAAEGVLDTYDLERRPVGVALLRGTDRLFSFVSDPSRWWVPVRNVVLRRVLPWATRSKARRGFVFRFISQLGVNYRGTSRIVGGEGGGGWWFGGGGGVKGGDRLLDGKVERCGGEGGETSLQRVCVGAPHHLLLFAGCGEGGKGVLDGVAERVVKACYAEVQVHYIAYGAEGPAGPDGEGEGEWYADVEGRLHGKFGFGKKAGYVLVRPDGYVAHIGPLANLDRFVLFLDGYLVSPEVAPRRSLVSFLSPVVWAAVGAALAIKLWGKIVRRS</sequence>
<keyword evidence="4" id="KW-0274">FAD</keyword>
<keyword evidence="7" id="KW-1133">Transmembrane helix</keyword>
<feature type="domain" description="FAD-binding" evidence="8">
    <location>
        <begin position="5"/>
        <end position="365"/>
    </location>
</feature>
<keyword evidence="3" id="KW-0285">Flavoprotein</keyword>
<dbReference type="Proteomes" id="UP001303889">
    <property type="component" value="Unassembled WGS sequence"/>
</dbReference>
<reference evidence="10" key="2">
    <citation type="submission" date="2023-05" db="EMBL/GenBank/DDBJ databases">
        <authorList>
            <consortium name="Lawrence Berkeley National Laboratory"/>
            <person name="Steindorff A."/>
            <person name="Hensen N."/>
            <person name="Bonometti L."/>
            <person name="Westerberg I."/>
            <person name="Brannstrom I.O."/>
            <person name="Guillou S."/>
            <person name="Cros-Aarteil S."/>
            <person name="Calhoun S."/>
            <person name="Haridas S."/>
            <person name="Kuo A."/>
            <person name="Mondo S."/>
            <person name="Pangilinan J."/>
            <person name="Riley R."/>
            <person name="Labutti K."/>
            <person name="Andreopoulos B."/>
            <person name="Lipzen A."/>
            <person name="Chen C."/>
            <person name="Yanf M."/>
            <person name="Daum C."/>
            <person name="Ng V."/>
            <person name="Clum A."/>
            <person name="Ohm R."/>
            <person name="Martin F."/>
            <person name="Silar P."/>
            <person name="Natvig D."/>
            <person name="Lalanne C."/>
            <person name="Gautier V."/>
            <person name="Ament-Velasquez S.L."/>
            <person name="Kruys A."/>
            <person name="Hutchinson M.I."/>
            <person name="Powell A.J."/>
            <person name="Barry K."/>
            <person name="Miller A.N."/>
            <person name="Grigoriev I.V."/>
            <person name="Debuchy R."/>
            <person name="Gladieux P."/>
            <person name="Thoren M.H."/>
            <person name="Johannesson H."/>
        </authorList>
    </citation>
    <scope>NUCLEOTIDE SEQUENCE</scope>
    <source>
        <strain evidence="10">CBS 103.79</strain>
    </source>
</reference>
<evidence type="ECO:0000256" key="3">
    <source>
        <dbReference type="ARBA" id="ARBA00022630"/>
    </source>
</evidence>
<dbReference type="EMBL" id="MU855450">
    <property type="protein sequence ID" value="KAK3903407.1"/>
    <property type="molecule type" value="Genomic_DNA"/>
</dbReference>
<evidence type="ECO:0000259" key="9">
    <source>
        <dbReference type="Pfam" id="PF07976"/>
    </source>
</evidence>
<reference evidence="10" key="1">
    <citation type="journal article" date="2023" name="Mol. Phylogenet. Evol.">
        <title>Genome-scale phylogeny and comparative genomics of the fungal order Sordariales.</title>
        <authorList>
            <person name="Hensen N."/>
            <person name="Bonometti L."/>
            <person name="Westerberg I."/>
            <person name="Brannstrom I.O."/>
            <person name="Guillou S."/>
            <person name="Cros-Aarteil S."/>
            <person name="Calhoun S."/>
            <person name="Haridas S."/>
            <person name="Kuo A."/>
            <person name="Mondo S."/>
            <person name="Pangilinan J."/>
            <person name="Riley R."/>
            <person name="LaButti K."/>
            <person name="Andreopoulos B."/>
            <person name="Lipzen A."/>
            <person name="Chen C."/>
            <person name="Yan M."/>
            <person name="Daum C."/>
            <person name="Ng V."/>
            <person name="Clum A."/>
            <person name="Steindorff A."/>
            <person name="Ohm R.A."/>
            <person name="Martin F."/>
            <person name="Silar P."/>
            <person name="Natvig D.O."/>
            <person name="Lalanne C."/>
            <person name="Gautier V."/>
            <person name="Ament-Velasquez S.L."/>
            <person name="Kruys A."/>
            <person name="Hutchinson M.I."/>
            <person name="Powell A.J."/>
            <person name="Barry K."/>
            <person name="Miller A.N."/>
            <person name="Grigoriev I.V."/>
            <person name="Debuchy R."/>
            <person name="Gladieux P."/>
            <person name="Hiltunen Thoren M."/>
            <person name="Johannesson H."/>
        </authorList>
    </citation>
    <scope>NUCLEOTIDE SEQUENCE</scope>
    <source>
        <strain evidence="10">CBS 103.79</strain>
    </source>
</reference>
<comment type="cofactor">
    <cofactor evidence="1">
        <name>FAD</name>
        <dbReference type="ChEBI" id="CHEBI:57692"/>
    </cofactor>
</comment>
<feature type="region of interest" description="Disordered" evidence="6">
    <location>
        <begin position="232"/>
        <end position="255"/>
    </location>
</feature>
<dbReference type="InterPro" id="IPR036188">
    <property type="entry name" value="FAD/NAD-bd_sf"/>
</dbReference>
<dbReference type="Gene3D" id="3.50.50.60">
    <property type="entry name" value="FAD/NAD(P)-binding domain"/>
    <property type="match status" value="1"/>
</dbReference>
<keyword evidence="5" id="KW-0560">Oxidoreductase</keyword>
<dbReference type="Pfam" id="PF01494">
    <property type="entry name" value="FAD_binding_3"/>
    <property type="match status" value="1"/>
</dbReference>
<dbReference type="InterPro" id="IPR002938">
    <property type="entry name" value="FAD-bd"/>
</dbReference>
<dbReference type="InterPro" id="IPR038220">
    <property type="entry name" value="PHOX_C_sf"/>
</dbReference>
<organism evidence="10 11">
    <name type="scientific">Staphylotrichum tortipilum</name>
    <dbReference type="NCBI Taxonomy" id="2831512"/>
    <lineage>
        <taxon>Eukaryota</taxon>
        <taxon>Fungi</taxon>
        <taxon>Dikarya</taxon>
        <taxon>Ascomycota</taxon>
        <taxon>Pezizomycotina</taxon>
        <taxon>Sordariomycetes</taxon>
        <taxon>Sordariomycetidae</taxon>
        <taxon>Sordariales</taxon>
        <taxon>Chaetomiaceae</taxon>
        <taxon>Staphylotrichum</taxon>
    </lineage>
</organism>
<protein>
    <submittedName>
        <fullName evidence="10">FAD binding domain-containing protein</fullName>
    </submittedName>
</protein>
<dbReference type="SUPFAM" id="SSF51905">
    <property type="entry name" value="FAD/NAD(P)-binding domain"/>
    <property type="match status" value="1"/>
</dbReference>
<comment type="caution">
    <text evidence="10">The sequence shown here is derived from an EMBL/GenBank/DDBJ whole genome shotgun (WGS) entry which is preliminary data.</text>
</comment>